<dbReference type="GO" id="GO:0004300">
    <property type="term" value="F:enoyl-CoA hydratase activity"/>
    <property type="evidence" value="ECO:0007669"/>
    <property type="project" value="TreeGrafter"/>
</dbReference>
<evidence type="ECO:0000313" key="4">
    <source>
        <dbReference type="EMBL" id="MCK9685685.1"/>
    </source>
</evidence>
<reference evidence="4" key="1">
    <citation type="submission" date="2021-11" db="EMBL/GenBank/DDBJ databases">
        <title>BS-T2-15 a new species belonging to the Comamonadaceae family isolated from the soil of a French oak forest.</title>
        <authorList>
            <person name="Mieszkin S."/>
            <person name="Alain K."/>
        </authorList>
    </citation>
    <scope>NUCLEOTIDE SEQUENCE</scope>
    <source>
        <strain evidence="4">BS-T2-15</strain>
    </source>
</reference>
<feature type="domain" description="Peroxisomal multifunctional enzyme type 2-like N-terminal" evidence="3">
    <location>
        <begin position="18"/>
        <end position="146"/>
    </location>
</feature>
<organism evidence="4 5">
    <name type="scientific">Scleromatobacter humisilvae</name>
    <dbReference type="NCBI Taxonomy" id="2897159"/>
    <lineage>
        <taxon>Bacteria</taxon>
        <taxon>Pseudomonadati</taxon>
        <taxon>Pseudomonadota</taxon>
        <taxon>Betaproteobacteria</taxon>
        <taxon>Burkholderiales</taxon>
        <taxon>Sphaerotilaceae</taxon>
        <taxon>Scleromatobacter</taxon>
    </lineage>
</organism>
<protein>
    <submittedName>
        <fullName evidence="4">3-alpha,7-alpha, 12-alpha-trihydroxy-5-beta-cholest-24-enoyl-CoA hydratase</fullName>
    </submittedName>
</protein>
<dbReference type="PANTHER" id="PTHR13078">
    <property type="entry name" value="PEROXISOMAL MULTIFUNCTIONAL ENZYME TYPE 2-RELATED"/>
    <property type="match status" value="1"/>
</dbReference>
<dbReference type="Pfam" id="PF22622">
    <property type="entry name" value="MFE-2_hydrat-2_N"/>
    <property type="match status" value="1"/>
</dbReference>
<proteinExistence type="predicted"/>
<dbReference type="CDD" id="cd03448">
    <property type="entry name" value="HDE_HSD"/>
    <property type="match status" value="1"/>
</dbReference>
<evidence type="ECO:0000256" key="1">
    <source>
        <dbReference type="SAM" id="MobiDB-lite"/>
    </source>
</evidence>
<comment type="caution">
    <text evidence="4">The sequence shown here is derived from an EMBL/GenBank/DDBJ whole genome shotgun (WGS) entry which is preliminary data.</text>
</comment>
<dbReference type="GO" id="GO:0003857">
    <property type="term" value="F:(3S)-3-hydroxyacyl-CoA dehydrogenase (NAD+) activity"/>
    <property type="evidence" value="ECO:0007669"/>
    <property type="project" value="TreeGrafter"/>
</dbReference>
<evidence type="ECO:0000259" key="2">
    <source>
        <dbReference type="Pfam" id="PF01575"/>
    </source>
</evidence>
<evidence type="ECO:0000259" key="3">
    <source>
        <dbReference type="Pfam" id="PF22622"/>
    </source>
</evidence>
<name>A0A9X2C260_9BURK</name>
<dbReference type="EMBL" id="JAJLJH010000001">
    <property type="protein sequence ID" value="MCK9685685.1"/>
    <property type="molecule type" value="Genomic_DNA"/>
</dbReference>
<keyword evidence="5" id="KW-1185">Reference proteome</keyword>
<dbReference type="SUPFAM" id="SSF54637">
    <property type="entry name" value="Thioesterase/thiol ester dehydrase-isomerase"/>
    <property type="match status" value="2"/>
</dbReference>
<accession>A0A9X2C260</accession>
<dbReference type="RefSeq" id="WP_275681680.1">
    <property type="nucleotide sequence ID" value="NZ_JAJLJH010000001.1"/>
</dbReference>
<dbReference type="InterPro" id="IPR054357">
    <property type="entry name" value="MFE-2_N"/>
</dbReference>
<evidence type="ECO:0000313" key="5">
    <source>
        <dbReference type="Proteomes" id="UP001139353"/>
    </source>
</evidence>
<dbReference type="Proteomes" id="UP001139353">
    <property type="component" value="Unassembled WGS sequence"/>
</dbReference>
<feature type="region of interest" description="Disordered" evidence="1">
    <location>
        <begin position="147"/>
        <end position="166"/>
    </location>
</feature>
<gene>
    <name evidence="4" type="ORF">LPC04_08180</name>
</gene>
<dbReference type="InterPro" id="IPR029069">
    <property type="entry name" value="HotDog_dom_sf"/>
</dbReference>
<dbReference type="Pfam" id="PF01575">
    <property type="entry name" value="MaoC_dehydratas"/>
    <property type="match status" value="1"/>
</dbReference>
<dbReference type="AlphaFoldDB" id="A0A9X2C260"/>
<sequence>MMIDYDVVKNWIFEDVRYDYAERDVMLYALGIGLGQDPLDKGQLRYVYEDGLQVMPTMAAIMGAPGAWWKDPRTGADALRLVHGEQHLRFHRPMPARGSMRVSNRVLSLSDKGAGKGAIGVVLREIRDAETGELHAESRNVSVLRGDGGFSTAHGRTDPPPAPLPPIPQRSADSVLELPTLTQGALIYRLSGDYNPLHADPAVADKAGFARPILHGLVAYGMAAHAVLRDALGYDSIRLRSLGLRFTAPVYPGETLQFELWRESAALVRLRGRVRERDVVAIDNGVVEIDPRTD</sequence>
<dbReference type="Gene3D" id="3.10.129.10">
    <property type="entry name" value="Hotdog Thioesterase"/>
    <property type="match status" value="1"/>
</dbReference>
<feature type="domain" description="MaoC-like" evidence="2">
    <location>
        <begin position="168"/>
        <end position="276"/>
    </location>
</feature>
<dbReference type="GO" id="GO:0044594">
    <property type="term" value="F:17-beta-hydroxysteroid dehydrogenase (NAD+) activity"/>
    <property type="evidence" value="ECO:0007669"/>
    <property type="project" value="TreeGrafter"/>
</dbReference>
<dbReference type="PANTHER" id="PTHR13078:SF56">
    <property type="entry name" value="PEROXISOMAL MULTIFUNCTIONAL ENZYME TYPE 2"/>
    <property type="match status" value="1"/>
</dbReference>
<dbReference type="GO" id="GO:0006635">
    <property type="term" value="P:fatty acid beta-oxidation"/>
    <property type="evidence" value="ECO:0007669"/>
    <property type="project" value="TreeGrafter"/>
</dbReference>
<dbReference type="InterPro" id="IPR002539">
    <property type="entry name" value="MaoC-like_dom"/>
</dbReference>